<protein>
    <submittedName>
        <fullName evidence="2">Predicted protein</fullName>
    </submittedName>
</protein>
<organism evidence="2">
    <name type="scientific">Hordeum vulgare subsp. vulgare</name>
    <name type="common">Domesticated barley</name>
    <dbReference type="NCBI Taxonomy" id="112509"/>
    <lineage>
        <taxon>Eukaryota</taxon>
        <taxon>Viridiplantae</taxon>
        <taxon>Streptophyta</taxon>
        <taxon>Embryophyta</taxon>
        <taxon>Tracheophyta</taxon>
        <taxon>Spermatophyta</taxon>
        <taxon>Magnoliopsida</taxon>
        <taxon>Liliopsida</taxon>
        <taxon>Poales</taxon>
        <taxon>Poaceae</taxon>
        <taxon>BOP clade</taxon>
        <taxon>Pooideae</taxon>
        <taxon>Triticodae</taxon>
        <taxon>Triticeae</taxon>
        <taxon>Hordeinae</taxon>
        <taxon>Hordeum</taxon>
    </lineage>
</organism>
<accession>F2DED0</accession>
<dbReference type="EMBL" id="AK362247">
    <property type="protein sequence ID" value="BAJ93451.1"/>
    <property type="molecule type" value="mRNA"/>
</dbReference>
<name>F2DED0_HORVV</name>
<keyword evidence="1" id="KW-0812">Transmembrane</keyword>
<evidence type="ECO:0000256" key="1">
    <source>
        <dbReference type="SAM" id="Phobius"/>
    </source>
</evidence>
<dbReference type="AlphaFoldDB" id="F2DED0"/>
<sequence length="69" mass="7741">MPSFKDDSFYAEEEEILSLDFHLPKKFNQCFGIVKVVDRETCKVEVIGVGYLVASGMVVSTLLSILPQE</sequence>
<proteinExistence type="evidence at transcript level"/>
<reference evidence="2" key="1">
    <citation type="journal article" date="2011" name="Plant Physiol.">
        <title>Comprehensive sequence analysis of 24,783 barley full-length cDNAs derived from 12 clone libraries.</title>
        <authorList>
            <person name="Matsumoto T."/>
            <person name="Tanaka T."/>
            <person name="Sakai H."/>
            <person name="Amano N."/>
            <person name="Kanamori H."/>
            <person name="Kurita K."/>
            <person name="Kikuta A."/>
            <person name="Kamiya K."/>
            <person name="Yamamoto M."/>
            <person name="Ikawa H."/>
            <person name="Fujii N."/>
            <person name="Hori K."/>
            <person name="Itoh T."/>
            <person name="Sato K."/>
        </authorList>
    </citation>
    <scope>NUCLEOTIDE SEQUENCE</scope>
    <source>
        <tissue evidence="2">Shoot and root</tissue>
    </source>
</reference>
<feature type="transmembrane region" description="Helical" evidence="1">
    <location>
        <begin position="46"/>
        <end position="66"/>
    </location>
</feature>
<keyword evidence="1" id="KW-1133">Transmembrane helix</keyword>
<evidence type="ECO:0000313" key="2">
    <source>
        <dbReference type="EMBL" id="BAJ93451.1"/>
    </source>
</evidence>
<keyword evidence="1" id="KW-0472">Membrane</keyword>